<keyword evidence="12" id="KW-1185">Reference proteome</keyword>
<dbReference type="GO" id="GO:0005886">
    <property type="term" value="C:plasma membrane"/>
    <property type="evidence" value="ECO:0007669"/>
    <property type="project" value="UniProtKB-SubCell"/>
</dbReference>
<evidence type="ECO:0000256" key="3">
    <source>
        <dbReference type="ARBA" id="ARBA00022475"/>
    </source>
</evidence>
<comment type="function">
    <text evidence="9">Part of the tripartite ATP-independent periplasmic (TRAP) transport system.</text>
</comment>
<keyword evidence="6 9" id="KW-1133">Transmembrane helix</keyword>
<evidence type="ECO:0000256" key="5">
    <source>
        <dbReference type="ARBA" id="ARBA00022692"/>
    </source>
</evidence>
<gene>
    <name evidence="11" type="ORF">AVJ23_14580</name>
</gene>
<comment type="similarity">
    <text evidence="8 9">Belongs to the TRAP transporter small permease family.</text>
</comment>
<keyword evidence="5 9" id="KW-0812">Transmembrane</keyword>
<dbReference type="OrthoDB" id="4250245at2"/>
<keyword evidence="4 9" id="KW-0997">Cell inner membrane</keyword>
<evidence type="ECO:0000313" key="12">
    <source>
        <dbReference type="Proteomes" id="UP000054396"/>
    </source>
</evidence>
<organism evidence="11 12">
    <name type="scientific">Pseudoponticoccus marisrubri</name>
    <dbReference type="NCBI Taxonomy" id="1685382"/>
    <lineage>
        <taxon>Bacteria</taxon>
        <taxon>Pseudomonadati</taxon>
        <taxon>Pseudomonadota</taxon>
        <taxon>Alphaproteobacteria</taxon>
        <taxon>Rhodobacterales</taxon>
        <taxon>Roseobacteraceae</taxon>
        <taxon>Pseudoponticoccus</taxon>
    </lineage>
</organism>
<keyword evidence="7 9" id="KW-0472">Membrane</keyword>
<dbReference type="Pfam" id="PF04290">
    <property type="entry name" value="DctQ"/>
    <property type="match status" value="1"/>
</dbReference>
<evidence type="ECO:0000256" key="6">
    <source>
        <dbReference type="ARBA" id="ARBA00022989"/>
    </source>
</evidence>
<evidence type="ECO:0000256" key="7">
    <source>
        <dbReference type="ARBA" id="ARBA00023136"/>
    </source>
</evidence>
<dbReference type="Proteomes" id="UP000054396">
    <property type="component" value="Unassembled WGS sequence"/>
</dbReference>
<dbReference type="STRING" id="1685382.AVJ23_14580"/>
<name>A0A0W7WHD1_9RHOB</name>
<feature type="transmembrane region" description="Helical" evidence="9">
    <location>
        <begin position="73"/>
        <end position="91"/>
    </location>
</feature>
<protein>
    <recommendedName>
        <fullName evidence="9">TRAP transporter small permease protein</fullName>
    </recommendedName>
</protein>
<feature type="domain" description="Tripartite ATP-independent periplasmic transporters DctQ component" evidence="10">
    <location>
        <begin position="69"/>
        <end position="178"/>
    </location>
</feature>
<comment type="subunit">
    <text evidence="9">The complex comprises the extracytoplasmic solute receptor protein and the two transmembrane proteins.</text>
</comment>
<feature type="transmembrane region" description="Helical" evidence="9">
    <location>
        <begin position="156"/>
        <end position="179"/>
    </location>
</feature>
<dbReference type="InterPro" id="IPR007387">
    <property type="entry name" value="TRAP_DctQ"/>
</dbReference>
<dbReference type="PANTHER" id="PTHR35011">
    <property type="entry name" value="2,3-DIKETO-L-GULONATE TRAP TRANSPORTER SMALL PERMEASE PROTEIN YIAM"/>
    <property type="match status" value="1"/>
</dbReference>
<evidence type="ECO:0000256" key="9">
    <source>
        <dbReference type="RuleBase" id="RU369079"/>
    </source>
</evidence>
<comment type="subcellular location">
    <subcellularLocation>
        <location evidence="1 9">Cell inner membrane</location>
        <topology evidence="1 9">Multi-pass membrane protein</topology>
    </subcellularLocation>
</comment>
<feature type="transmembrane region" description="Helical" evidence="9">
    <location>
        <begin position="28"/>
        <end position="53"/>
    </location>
</feature>
<dbReference type="PANTHER" id="PTHR35011:SF4">
    <property type="entry name" value="SLL1102 PROTEIN"/>
    <property type="match status" value="1"/>
</dbReference>
<keyword evidence="2 9" id="KW-0813">Transport</keyword>
<keyword evidence="3" id="KW-1003">Cell membrane</keyword>
<evidence type="ECO:0000313" key="11">
    <source>
        <dbReference type="EMBL" id="KUF09970.1"/>
    </source>
</evidence>
<dbReference type="AlphaFoldDB" id="A0A0W7WHD1"/>
<dbReference type="InterPro" id="IPR055348">
    <property type="entry name" value="DctQ"/>
</dbReference>
<evidence type="ECO:0000256" key="4">
    <source>
        <dbReference type="ARBA" id="ARBA00022519"/>
    </source>
</evidence>
<feature type="transmembrane region" description="Helical" evidence="9">
    <location>
        <begin position="112"/>
        <end position="136"/>
    </location>
</feature>
<evidence type="ECO:0000256" key="8">
    <source>
        <dbReference type="ARBA" id="ARBA00038436"/>
    </source>
</evidence>
<proteinExistence type="inferred from homology"/>
<sequence>MQTSRSSLERVGHALVAAGAWPGRAAAWLLLPMIALVLAAVIGSVLQVGQIATWQTDLPLFGDELTLNGLAELQWHLLAIIIMLGMSYALAQDKHVRVDMIYSHLGPRTRAVLDLLGDVVFLLPFCVIIGWLSLSFVEFSYNTGEKSDYGGLVDRYLVKAFLPIGFVFLGITGIGRILVHIGRILSPAAAKETPNG</sequence>
<dbReference type="EMBL" id="LPXO01000009">
    <property type="protein sequence ID" value="KUF09970.1"/>
    <property type="molecule type" value="Genomic_DNA"/>
</dbReference>
<evidence type="ECO:0000259" key="10">
    <source>
        <dbReference type="Pfam" id="PF04290"/>
    </source>
</evidence>
<reference evidence="11 12" key="1">
    <citation type="submission" date="2015-12" db="EMBL/GenBank/DDBJ databases">
        <authorList>
            <person name="Shamseldin A."/>
            <person name="Moawad H."/>
            <person name="Abd El-Rahim W.M."/>
            <person name="Sadowsky M.J."/>
        </authorList>
    </citation>
    <scope>NUCLEOTIDE SEQUENCE [LARGE SCALE GENOMIC DNA]</scope>
    <source>
        <strain evidence="11 12">SJ5A-1</strain>
    </source>
</reference>
<evidence type="ECO:0000256" key="1">
    <source>
        <dbReference type="ARBA" id="ARBA00004429"/>
    </source>
</evidence>
<comment type="caution">
    <text evidence="11">The sequence shown here is derived from an EMBL/GenBank/DDBJ whole genome shotgun (WGS) entry which is preliminary data.</text>
</comment>
<accession>A0A0W7WHD1</accession>
<dbReference type="GO" id="GO:0022857">
    <property type="term" value="F:transmembrane transporter activity"/>
    <property type="evidence" value="ECO:0007669"/>
    <property type="project" value="UniProtKB-UniRule"/>
</dbReference>
<evidence type="ECO:0000256" key="2">
    <source>
        <dbReference type="ARBA" id="ARBA00022448"/>
    </source>
</evidence>